<accession>A0ACB8CJ82</accession>
<sequence length="111" mass="12372">MIHTYSDECHAEVVPDEDVPMKPNTNCIPHHGVIQYDAITAKLGVVFDASSDAPSQPALDSVLIKGPKMDADLLKLVLNFRFHAIVMVAEIKKAYLQMVIRPEDKDALRFL</sequence>
<dbReference type="Proteomes" id="UP000821865">
    <property type="component" value="Chromosome 6"/>
</dbReference>
<dbReference type="EMBL" id="CM023475">
    <property type="protein sequence ID" value="KAH7944937.1"/>
    <property type="molecule type" value="Genomic_DNA"/>
</dbReference>
<evidence type="ECO:0000313" key="2">
    <source>
        <dbReference type="Proteomes" id="UP000821865"/>
    </source>
</evidence>
<protein>
    <submittedName>
        <fullName evidence="1">Uncharacterized protein</fullName>
    </submittedName>
</protein>
<name>A0ACB8CJ82_DERSI</name>
<proteinExistence type="predicted"/>
<organism evidence="1 2">
    <name type="scientific">Dermacentor silvarum</name>
    <name type="common">Tick</name>
    <dbReference type="NCBI Taxonomy" id="543639"/>
    <lineage>
        <taxon>Eukaryota</taxon>
        <taxon>Metazoa</taxon>
        <taxon>Ecdysozoa</taxon>
        <taxon>Arthropoda</taxon>
        <taxon>Chelicerata</taxon>
        <taxon>Arachnida</taxon>
        <taxon>Acari</taxon>
        <taxon>Parasitiformes</taxon>
        <taxon>Ixodida</taxon>
        <taxon>Ixodoidea</taxon>
        <taxon>Ixodidae</taxon>
        <taxon>Rhipicephalinae</taxon>
        <taxon>Dermacentor</taxon>
    </lineage>
</organism>
<evidence type="ECO:0000313" key="1">
    <source>
        <dbReference type="EMBL" id="KAH7944937.1"/>
    </source>
</evidence>
<comment type="caution">
    <text evidence="1">The sequence shown here is derived from an EMBL/GenBank/DDBJ whole genome shotgun (WGS) entry which is preliminary data.</text>
</comment>
<gene>
    <name evidence="1" type="ORF">HPB49_002438</name>
</gene>
<reference evidence="1" key="1">
    <citation type="submission" date="2020-05" db="EMBL/GenBank/DDBJ databases">
        <title>Large-scale comparative analyses of tick genomes elucidate their genetic diversity and vector capacities.</title>
        <authorList>
            <person name="Jia N."/>
            <person name="Wang J."/>
            <person name="Shi W."/>
            <person name="Du L."/>
            <person name="Sun Y."/>
            <person name="Zhan W."/>
            <person name="Jiang J."/>
            <person name="Wang Q."/>
            <person name="Zhang B."/>
            <person name="Ji P."/>
            <person name="Sakyi L.B."/>
            <person name="Cui X."/>
            <person name="Yuan T."/>
            <person name="Jiang B."/>
            <person name="Yang W."/>
            <person name="Lam T.T.-Y."/>
            <person name="Chang Q."/>
            <person name="Ding S."/>
            <person name="Wang X."/>
            <person name="Zhu J."/>
            <person name="Ruan X."/>
            <person name="Zhao L."/>
            <person name="Wei J."/>
            <person name="Que T."/>
            <person name="Du C."/>
            <person name="Cheng J."/>
            <person name="Dai P."/>
            <person name="Han X."/>
            <person name="Huang E."/>
            <person name="Gao Y."/>
            <person name="Liu J."/>
            <person name="Shao H."/>
            <person name="Ye R."/>
            <person name="Li L."/>
            <person name="Wei W."/>
            <person name="Wang X."/>
            <person name="Wang C."/>
            <person name="Yang T."/>
            <person name="Huo Q."/>
            <person name="Li W."/>
            <person name="Guo W."/>
            <person name="Chen H."/>
            <person name="Zhou L."/>
            <person name="Ni X."/>
            <person name="Tian J."/>
            <person name="Zhou Y."/>
            <person name="Sheng Y."/>
            <person name="Liu T."/>
            <person name="Pan Y."/>
            <person name="Xia L."/>
            <person name="Li J."/>
            <person name="Zhao F."/>
            <person name="Cao W."/>
        </authorList>
    </citation>
    <scope>NUCLEOTIDE SEQUENCE</scope>
    <source>
        <strain evidence="1">Dsil-2018</strain>
    </source>
</reference>
<keyword evidence="2" id="KW-1185">Reference proteome</keyword>